<evidence type="ECO:0000256" key="7">
    <source>
        <dbReference type="ARBA" id="ARBA00022741"/>
    </source>
</evidence>
<dbReference type="AlphaFoldDB" id="M3AHQ0"/>
<evidence type="ECO:0000256" key="11">
    <source>
        <dbReference type="ARBA" id="ARBA00023146"/>
    </source>
</evidence>
<keyword evidence="10 13" id="KW-0648">Protein biosynthesis</keyword>
<keyword evidence="11 13" id="KW-0030">Aminoacyl-tRNA synthetase</keyword>
<dbReference type="PRINTS" id="PR00983">
    <property type="entry name" value="TRNASYNTHCYS"/>
</dbReference>
<evidence type="ECO:0000256" key="13">
    <source>
        <dbReference type="HAMAP-Rule" id="MF_00041"/>
    </source>
</evidence>
<evidence type="ECO:0000256" key="2">
    <source>
        <dbReference type="ARBA" id="ARBA00005594"/>
    </source>
</evidence>
<evidence type="ECO:0000256" key="1">
    <source>
        <dbReference type="ARBA" id="ARBA00004496"/>
    </source>
</evidence>
<feature type="binding site" evidence="13">
    <location>
        <position position="238"/>
    </location>
    <ligand>
        <name>Zn(2+)</name>
        <dbReference type="ChEBI" id="CHEBI:29105"/>
    </ligand>
</feature>
<dbReference type="CDD" id="cd00672">
    <property type="entry name" value="CysRS_core"/>
    <property type="match status" value="1"/>
</dbReference>
<dbReference type="NCBIfam" id="TIGR00435">
    <property type="entry name" value="cysS"/>
    <property type="match status" value="1"/>
</dbReference>
<dbReference type="GO" id="GO:0004817">
    <property type="term" value="F:cysteine-tRNA ligase activity"/>
    <property type="evidence" value="ECO:0007669"/>
    <property type="project" value="UniProtKB-UniRule"/>
</dbReference>
<dbReference type="EMBL" id="AONQ01000001">
    <property type="protein sequence ID" value="EME72074.1"/>
    <property type="molecule type" value="Genomic_DNA"/>
</dbReference>
<dbReference type="SUPFAM" id="SSF47323">
    <property type="entry name" value="Anticodon-binding domain of a subclass of class I aminoacyl-tRNA synthetases"/>
    <property type="match status" value="1"/>
</dbReference>
<evidence type="ECO:0000256" key="4">
    <source>
        <dbReference type="ARBA" id="ARBA00022490"/>
    </source>
</evidence>
<dbReference type="eggNOG" id="COG0215">
    <property type="taxonomic scope" value="Bacteria"/>
</dbReference>
<feature type="binding site" evidence="13">
    <location>
        <position position="209"/>
    </location>
    <ligand>
        <name>Zn(2+)</name>
        <dbReference type="ChEBI" id="CHEBI:29105"/>
    </ligand>
</feature>
<dbReference type="InterPro" id="IPR009080">
    <property type="entry name" value="tRNAsynth_Ia_anticodon-bd"/>
</dbReference>
<reference evidence="15 16" key="1">
    <citation type="journal article" date="2014" name="Genome Announc.">
        <title>Draft Genome Sequence of Magnetospirillum sp. Strain SO-1, a Freshwater Magnetotactic Bacterium Isolated from the Ol'khovka River, Russia.</title>
        <authorList>
            <person name="Grouzdev D.S."/>
            <person name="Dziuba M.V."/>
            <person name="Sukhacheva M.S."/>
            <person name="Mardanov A.V."/>
            <person name="Beletskiy A.V."/>
            <person name="Kuznetsov B.B."/>
            <person name="Skryabin K.G."/>
        </authorList>
    </citation>
    <scope>NUCLEOTIDE SEQUENCE [LARGE SCALE GENOMIC DNA]</scope>
    <source>
        <strain evidence="15 16">SO-1</strain>
    </source>
</reference>
<feature type="binding site" evidence="13">
    <location>
        <position position="29"/>
    </location>
    <ligand>
        <name>Zn(2+)</name>
        <dbReference type="ChEBI" id="CHEBI:29105"/>
    </ligand>
</feature>
<dbReference type="Pfam" id="PF09190">
    <property type="entry name" value="DALR_2"/>
    <property type="match status" value="1"/>
</dbReference>
<dbReference type="SUPFAM" id="SSF52374">
    <property type="entry name" value="Nucleotidylyl transferase"/>
    <property type="match status" value="1"/>
</dbReference>
<comment type="caution">
    <text evidence="15">The sequence shown here is derived from an EMBL/GenBank/DDBJ whole genome shotgun (WGS) entry which is preliminary data.</text>
</comment>
<evidence type="ECO:0000256" key="5">
    <source>
        <dbReference type="ARBA" id="ARBA00022598"/>
    </source>
</evidence>
<dbReference type="RefSeq" id="WP_008613202.1">
    <property type="nucleotide sequence ID" value="NZ_AONQ01000001.1"/>
</dbReference>
<comment type="subunit">
    <text evidence="3 13">Monomer.</text>
</comment>
<keyword evidence="6 13" id="KW-0479">Metal-binding</keyword>
<feature type="binding site" evidence="13">
    <location>
        <position position="234"/>
    </location>
    <ligand>
        <name>Zn(2+)</name>
        <dbReference type="ChEBI" id="CHEBI:29105"/>
    </ligand>
</feature>
<evidence type="ECO:0000256" key="6">
    <source>
        <dbReference type="ARBA" id="ARBA00022723"/>
    </source>
</evidence>
<dbReference type="PANTHER" id="PTHR10890:SF3">
    <property type="entry name" value="CYSTEINE--TRNA LIGASE, CYTOPLASMIC"/>
    <property type="match status" value="1"/>
</dbReference>
<comment type="subcellular location">
    <subcellularLocation>
        <location evidence="1 13">Cytoplasm</location>
    </subcellularLocation>
</comment>
<feature type="short sequence motif" description="'KMSKS' region" evidence="13">
    <location>
        <begin position="266"/>
        <end position="270"/>
    </location>
</feature>
<accession>M3AHQ0</accession>
<dbReference type="Gene3D" id="3.40.50.620">
    <property type="entry name" value="HUPs"/>
    <property type="match status" value="1"/>
</dbReference>
<keyword evidence="7 13" id="KW-0547">Nucleotide-binding</keyword>
<comment type="cofactor">
    <cofactor evidence="13">
        <name>Zn(2+)</name>
        <dbReference type="ChEBI" id="CHEBI:29105"/>
    </cofactor>
    <text evidence="13">Binds 1 zinc ion per subunit.</text>
</comment>
<keyword evidence="16" id="KW-1185">Reference proteome</keyword>
<comment type="similarity">
    <text evidence="2 13">Belongs to the class-I aminoacyl-tRNA synthetase family.</text>
</comment>
<proteinExistence type="inferred from homology"/>
<sequence length="463" mass="50678">MPLVLYNTLTRTKDVFEPLVPGHVGMYVCGPTVYDRAHIGNARPVIVFDVLYRLLKTLYPSVRYVRNITDVDDKINARAKESGEPISAITERTTAMFHEDIGALNCLMPDVEPRATAHIAQMIAMIERLIAKGYAYAAEGHVLFAVGAMADYGALSRRSSDEMIAGARVEVAPYKKDAGDFVLWKPSSDDLPGWESPWGRGRPGWHIECSAMSLQHLGETFDIHGGGQDLVFPHHENEIAQSTCANGKPFARFWLHNGWLMVEGEKMSKSLGNFFTVRDLLDQAANPVQGGEAIRLAMLATHYHQPFDWTAEGLRQAKTTLDRLYTALRGVADIDANGYEAVPLEVLAALEDDLNTPLAISHLHELAGALNKATGLEDKARRKGALLASGHLLGLLYQEPEAWFKGGGTADGPSDAEIEAAIVARVEARKARNFAEADRIRQDLAARGVVLEDGAGGTTWKRA</sequence>
<dbReference type="GO" id="GO:0005524">
    <property type="term" value="F:ATP binding"/>
    <property type="evidence" value="ECO:0007669"/>
    <property type="project" value="UniProtKB-UniRule"/>
</dbReference>
<dbReference type="InterPro" id="IPR015273">
    <property type="entry name" value="Cys-tRNA-synt_Ia_DALR"/>
</dbReference>
<evidence type="ECO:0000259" key="14">
    <source>
        <dbReference type="SMART" id="SM00840"/>
    </source>
</evidence>
<evidence type="ECO:0000256" key="10">
    <source>
        <dbReference type="ARBA" id="ARBA00022917"/>
    </source>
</evidence>
<keyword evidence="8 13" id="KW-0862">Zinc</keyword>
<evidence type="ECO:0000256" key="8">
    <source>
        <dbReference type="ARBA" id="ARBA00022833"/>
    </source>
</evidence>
<evidence type="ECO:0000313" key="15">
    <source>
        <dbReference type="EMBL" id="EME72074.1"/>
    </source>
</evidence>
<dbReference type="CDD" id="cd07963">
    <property type="entry name" value="Anticodon_Ia_Cys"/>
    <property type="match status" value="1"/>
</dbReference>
<dbReference type="GO" id="GO:0006423">
    <property type="term" value="P:cysteinyl-tRNA aminoacylation"/>
    <property type="evidence" value="ECO:0007669"/>
    <property type="project" value="UniProtKB-UniRule"/>
</dbReference>
<feature type="short sequence motif" description="'HIGH' region" evidence="13">
    <location>
        <begin position="31"/>
        <end position="41"/>
    </location>
</feature>
<name>M3AHQ0_9PROT</name>
<feature type="binding site" evidence="13">
    <location>
        <position position="269"/>
    </location>
    <ligand>
        <name>ATP</name>
        <dbReference type="ChEBI" id="CHEBI:30616"/>
    </ligand>
</feature>
<feature type="domain" description="Cysteinyl-tRNA synthetase class Ia DALR" evidence="14">
    <location>
        <begin position="345"/>
        <end position="404"/>
    </location>
</feature>
<evidence type="ECO:0000256" key="9">
    <source>
        <dbReference type="ARBA" id="ARBA00022840"/>
    </source>
</evidence>
<dbReference type="InterPro" id="IPR014729">
    <property type="entry name" value="Rossmann-like_a/b/a_fold"/>
</dbReference>
<keyword evidence="5 13" id="KW-0436">Ligase</keyword>
<dbReference type="HAMAP" id="MF_00041">
    <property type="entry name" value="Cys_tRNA_synth"/>
    <property type="match status" value="1"/>
</dbReference>
<dbReference type="Gene3D" id="1.20.120.1910">
    <property type="entry name" value="Cysteine-tRNA ligase, C-terminal anti-codon recognition domain"/>
    <property type="match status" value="1"/>
</dbReference>
<dbReference type="InterPro" id="IPR056411">
    <property type="entry name" value="CysS_C"/>
</dbReference>
<dbReference type="InterPro" id="IPR032678">
    <property type="entry name" value="tRNA-synt_1_cat_dom"/>
</dbReference>
<dbReference type="EC" id="6.1.1.16" evidence="13"/>
<keyword evidence="9 13" id="KW-0067">ATP-binding</keyword>
<dbReference type="InterPro" id="IPR024909">
    <property type="entry name" value="Cys-tRNA/MSH_ligase"/>
</dbReference>
<keyword evidence="4 13" id="KW-0963">Cytoplasm</keyword>
<dbReference type="FunFam" id="3.40.50.620:FF:000068">
    <property type="entry name" value="Cysteine--tRNA ligase"/>
    <property type="match status" value="1"/>
</dbReference>
<evidence type="ECO:0000256" key="3">
    <source>
        <dbReference type="ARBA" id="ARBA00011245"/>
    </source>
</evidence>
<dbReference type="Pfam" id="PF01406">
    <property type="entry name" value="tRNA-synt_1e"/>
    <property type="match status" value="1"/>
</dbReference>
<gene>
    <name evidence="13 15" type="primary">cysS</name>
    <name evidence="15" type="ORF">H261_00805</name>
</gene>
<dbReference type="PATRIC" id="fig|1244869.3.peg.154"/>
<evidence type="ECO:0000256" key="12">
    <source>
        <dbReference type="ARBA" id="ARBA00047398"/>
    </source>
</evidence>
<dbReference type="InterPro" id="IPR015803">
    <property type="entry name" value="Cys-tRNA-ligase"/>
</dbReference>
<dbReference type="GO" id="GO:0008270">
    <property type="term" value="F:zinc ion binding"/>
    <property type="evidence" value="ECO:0007669"/>
    <property type="project" value="UniProtKB-UniRule"/>
</dbReference>
<comment type="catalytic activity">
    <reaction evidence="12 13">
        <text>tRNA(Cys) + L-cysteine + ATP = L-cysteinyl-tRNA(Cys) + AMP + diphosphate</text>
        <dbReference type="Rhea" id="RHEA:17773"/>
        <dbReference type="Rhea" id="RHEA-COMP:9661"/>
        <dbReference type="Rhea" id="RHEA-COMP:9679"/>
        <dbReference type="ChEBI" id="CHEBI:30616"/>
        <dbReference type="ChEBI" id="CHEBI:33019"/>
        <dbReference type="ChEBI" id="CHEBI:35235"/>
        <dbReference type="ChEBI" id="CHEBI:78442"/>
        <dbReference type="ChEBI" id="CHEBI:78517"/>
        <dbReference type="ChEBI" id="CHEBI:456215"/>
        <dbReference type="EC" id="6.1.1.16"/>
    </reaction>
</comment>
<dbReference type="SMART" id="SM00840">
    <property type="entry name" value="DALR_2"/>
    <property type="match status" value="1"/>
</dbReference>
<organism evidence="15 16">
    <name type="scientific">Paramagnetospirillum caucaseum</name>
    <dbReference type="NCBI Taxonomy" id="1244869"/>
    <lineage>
        <taxon>Bacteria</taxon>
        <taxon>Pseudomonadati</taxon>
        <taxon>Pseudomonadota</taxon>
        <taxon>Alphaproteobacteria</taxon>
        <taxon>Rhodospirillales</taxon>
        <taxon>Magnetospirillaceae</taxon>
        <taxon>Paramagnetospirillum</taxon>
    </lineage>
</organism>
<dbReference type="Proteomes" id="UP000011744">
    <property type="component" value="Unassembled WGS sequence"/>
</dbReference>
<dbReference type="PANTHER" id="PTHR10890">
    <property type="entry name" value="CYSTEINYL-TRNA SYNTHETASE"/>
    <property type="match status" value="1"/>
</dbReference>
<dbReference type="Pfam" id="PF23493">
    <property type="entry name" value="CysS_C"/>
    <property type="match status" value="1"/>
</dbReference>
<evidence type="ECO:0000313" key="16">
    <source>
        <dbReference type="Proteomes" id="UP000011744"/>
    </source>
</evidence>
<protein>
    <recommendedName>
        <fullName evidence="13">Cysteine--tRNA ligase</fullName>
        <ecNumber evidence="13">6.1.1.16</ecNumber>
    </recommendedName>
    <alternativeName>
        <fullName evidence="13">Cysteinyl-tRNA synthetase</fullName>
        <shortName evidence="13">CysRS</shortName>
    </alternativeName>
</protein>
<dbReference type="OrthoDB" id="9815130at2"/>
<dbReference type="GO" id="GO:0005829">
    <property type="term" value="C:cytosol"/>
    <property type="evidence" value="ECO:0007669"/>
    <property type="project" value="TreeGrafter"/>
</dbReference>
<dbReference type="STRING" id="1244869.H261_00805"/>